<accession>A0A7C5HJI0</accession>
<evidence type="ECO:0000313" key="4">
    <source>
        <dbReference type="EMBL" id="HHE04789.1"/>
    </source>
</evidence>
<keyword evidence="1" id="KW-0479">Metal-binding</keyword>
<dbReference type="EC" id="1.1.1.261" evidence="4"/>
<evidence type="ECO:0000256" key="1">
    <source>
        <dbReference type="ARBA" id="ARBA00022723"/>
    </source>
</evidence>
<keyword evidence="3" id="KW-0520">NAD</keyword>
<protein>
    <submittedName>
        <fullName evidence="4">NAD(P)-dependent glycerol-1-phosphate dehydrogenase</fullName>
        <ecNumber evidence="4">1.1.1.261</ecNumber>
    </submittedName>
</protein>
<proteinExistence type="predicted"/>
<sequence>IGTIMMMYLHGGSWKKIKHALQLIGAPTTAYDLDIDPEDIIKALTMAHKIRKRYTILGESGLTEDAAKKLAKRTGVI</sequence>
<dbReference type="EMBL" id="DRTB01000136">
    <property type="protein sequence ID" value="HHE04789.1"/>
    <property type="molecule type" value="Genomic_DNA"/>
</dbReference>
<evidence type="ECO:0000256" key="2">
    <source>
        <dbReference type="ARBA" id="ARBA00023002"/>
    </source>
</evidence>
<dbReference type="InterPro" id="IPR016205">
    <property type="entry name" value="Glycerol_DH"/>
</dbReference>
<dbReference type="Proteomes" id="UP000886110">
    <property type="component" value="Unassembled WGS sequence"/>
</dbReference>
<dbReference type="GO" id="GO:0050492">
    <property type="term" value="F:glycerol-1-phosphate dehydrogenase [NAD(P)+] activity"/>
    <property type="evidence" value="ECO:0007669"/>
    <property type="project" value="UniProtKB-EC"/>
</dbReference>
<dbReference type="SUPFAM" id="SSF56796">
    <property type="entry name" value="Dehydroquinate synthase-like"/>
    <property type="match status" value="1"/>
</dbReference>
<dbReference type="Gene3D" id="1.20.1090.10">
    <property type="entry name" value="Dehydroquinate synthase-like - alpha domain"/>
    <property type="match status" value="1"/>
</dbReference>
<dbReference type="PANTHER" id="PTHR43616:SF5">
    <property type="entry name" value="GLYCEROL DEHYDROGENASE 1"/>
    <property type="match status" value="1"/>
</dbReference>
<dbReference type="PANTHER" id="PTHR43616">
    <property type="entry name" value="GLYCEROL DEHYDROGENASE"/>
    <property type="match status" value="1"/>
</dbReference>
<dbReference type="GO" id="GO:0046872">
    <property type="term" value="F:metal ion binding"/>
    <property type="evidence" value="ECO:0007669"/>
    <property type="project" value="UniProtKB-KW"/>
</dbReference>
<gene>
    <name evidence="4" type="primary">egsA</name>
    <name evidence="4" type="ORF">ENL19_01845</name>
</gene>
<comment type="caution">
    <text evidence="4">The sequence shown here is derived from an EMBL/GenBank/DDBJ whole genome shotgun (WGS) entry which is preliminary data.</text>
</comment>
<organism evidence="4">
    <name type="scientific">candidate division WOR-3 bacterium</name>
    <dbReference type="NCBI Taxonomy" id="2052148"/>
    <lineage>
        <taxon>Bacteria</taxon>
        <taxon>Bacteria division WOR-3</taxon>
    </lineage>
</organism>
<dbReference type="AlphaFoldDB" id="A0A7C5HJI0"/>
<feature type="non-terminal residue" evidence="4">
    <location>
        <position position="1"/>
    </location>
</feature>
<reference evidence="4" key="1">
    <citation type="journal article" date="2020" name="mSystems">
        <title>Genome- and Community-Level Interaction Insights into Carbon Utilization and Element Cycling Functions of Hydrothermarchaeota in Hydrothermal Sediment.</title>
        <authorList>
            <person name="Zhou Z."/>
            <person name="Liu Y."/>
            <person name="Xu W."/>
            <person name="Pan J."/>
            <person name="Luo Z.H."/>
            <person name="Li M."/>
        </authorList>
    </citation>
    <scope>NUCLEOTIDE SEQUENCE [LARGE SCALE GENOMIC DNA]</scope>
    <source>
        <strain evidence="4">HyVt-74</strain>
    </source>
</reference>
<keyword evidence="2 4" id="KW-0560">Oxidoreductase</keyword>
<evidence type="ECO:0000256" key="3">
    <source>
        <dbReference type="ARBA" id="ARBA00023027"/>
    </source>
</evidence>
<name>A0A7C5HJI0_UNCW3</name>